<accession>A0A183J6D4</accession>
<evidence type="ECO:0000313" key="3">
    <source>
        <dbReference type="Proteomes" id="UP000270296"/>
    </source>
</evidence>
<protein>
    <submittedName>
        <fullName evidence="4">Pecanex-like protein</fullName>
    </submittedName>
</protein>
<feature type="compositionally biased region" description="Polar residues" evidence="1">
    <location>
        <begin position="157"/>
        <end position="173"/>
    </location>
</feature>
<gene>
    <name evidence="2" type="ORF">SBAD_LOCUS11432</name>
</gene>
<name>A0A183J6D4_9BILA</name>
<proteinExistence type="predicted"/>
<dbReference type="EMBL" id="UZAM01015644">
    <property type="protein sequence ID" value="VDP40012.1"/>
    <property type="molecule type" value="Genomic_DNA"/>
</dbReference>
<feature type="region of interest" description="Disordered" evidence="1">
    <location>
        <begin position="45"/>
        <end position="177"/>
    </location>
</feature>
<reference evidence="2 3" key="2">
    <citation type="submission" date="2018-11" db="EMBL/GenBank/DDBJ databases">
        <authorList>
            <consortium name="Pathogen Informatics"/>
        </authorList>
    </citation>
    <scope>NUCLEOTIDE SEQUENCE [LARGE SCALE GENOMIC DNA]</scope>
</reference>
<dbReference type="WBParaSite" id="SBAD_0001181801-mRNA-1">
    <property type="protein sequence ID" value="SBAD_0001181801-mRNA-1"/>
    <property type="gene ID" value="SBAD_0001181801"/>
</dbReference>
<feature type="region of interest" description="Disordered" evidence="1">
    <location>
        <begin position="193"/>
        <end position="302"/>
    </location>
</feature>
<evidence type="ECO:0000256" key="1">
    <source>
        <dbReference type="SAM" id="MobiDB-lite"/>
    </source>
</evidence>
<feature type="compositionally biased region" description="Basic and acidic residues" evidence="1">
    <location>
        <begin position="257"/>
        <end position="286"/>
    </location>
</feature>
<dbReference type="Proteomes" id="UP000270296">
    <property type="component" value="Unassembled WGS sequence"/>
</dbReference>
<feature type="compositionally biased region" description="Basic and acidic residues" evidence="1">
    <location>
        <begin position="66"/>
        <end position="93"/>
    </location>
</feature>
<organism evidence="4">
    <name type="scientific">Soboliphyme baturini</name>
    <dbReference type="NCBI Taxonomy" id="241478"/>
    <lineage>
        <taxon>Eukaryota</taxon>
        <taxon>Metazoa</taxon>
        <taxon>Ecdysozoa</taxon>
        <taxon>Nematoda</taxon>
        <taxon>Enoplea</taxon>
        <taxon>Dorylaimia</taxon>
        <taxon>Dioctophymatida</taxon>
        <taxon>Dioctophymatoidea</taxon>
        <taxon>Soboliphymatidae</taxon>
        <taxon>Soboliphyme</taxon>
    </lineage>
</organism>
<evidence type="ECO:0000313" key="4">
    <source>
        <dbReference type="WBParaSite" id="SBAD_0001181801-mRNA-1"/>
    </source>
</evidence>
<feature type="compositionally biased region" description="Basic and acidic residues" evidence="1">
    <location>
        <begin position="213"/>
        <end position="226"/>
    </location>
</feature>
<evidence type="ECO:0000313" key="2">
    <source>
        <dbReference type="EMBL" id="VDP40012.1"/>
    </source>
</evidence>
<sequence>MQIRNSLHSYRCYPNTRHVAHERSNFPEQIGRVLKHVVIVGVDDEKPNSVEDAEASFSPDSIRPQNSEERNGDESCAVQHDHTFDKESKEKNQDQGSQQPLVAADEEAAASSETPHVEGKTLDNGSESEALVKQNVLAQKLEERGSPSGKQVESKQHQPTNESANSDQNQWSGKENAAVVSLGDLQANEVLVQSTPLEEKAGELISEVTTPKTSDEKVDVELEDRPCQPAETAGNESKTLATLQQPTTERSMTGTENTKKSKETEEAKVNDEDIVDSSEKSVDKNDSGFPMEDNHAGLSDLESFPLQEKVTVLKITLHRENPSSKSNRRRVVFT</sequence>
<dbReference type="AlphaFoldDB" id="A0A183J6D4"/>
<reference evidence="4" key="1">
    <citation type="submission" date="2016-06" db="UniProtKB">
        <authorList>
            <consortium name="WormBaseParasite"/>
        </authorList>
    </citation>
    <scope>IDENTIFICATION</scope>
</reference>
<feature type="compositionally biased region" description="Polar residues" evidence="1">
    <location>
        <begin position="234"/>
        <end position="252"/>
    </location>
</feature>
<keyword evidence="3" id="KW-1185">Reference proteome</keyword>